<reference evidence="7" key="1">
    <citation type="submission" date="2023-08" db="EMBL/GenBank/DDBJ databases">
        <title>Draft sequence of the Babesia gibsoni genome.</title>
        <authorList>
            <person name="Yamagishi J.Y."/>
            <person name="Xuan X.X."/>
        </authorList>
    </citation>
    <scope>NUCLEOTIDE SEQUENCE</scope>
    <source>
        <strain evidence="7">Azabu</strain>
    </source>
</reference>
<dbReference type="Proteomes" id="UP001230268">
    <property type="component" value="Unassembled WGS sequence"/>
</dbReference>
<organism evidence="7 8">
    <name type="scientific">Babesia gibsoni</name>
    <dbReference type="NCBI Taxonomy" id="33632"/>
    <lineage>
        <taxon>Eukaryota</taxon>
        <taxon>Sar</taxon>
        <taxon>Alveolata</taxon>
        <taxon>Apicomplexa</taxon>
        <taxon>Aconoidasida</taxon>
        <taxon>Piroplasmida</taxon>
        <taxon>Babesiidae</taxon>
        <taxon>Babesia</taxon>
    </lineage>
</organism>
<dbReference type="InterPro" id="IPR036443">
    <property type="entry name" value="Znf_RanBP2_sf"/>
</dbReference>
<comment type="caution">
    <text evidence="7">The sequence shown here is derived from an EMBL/GenBank/DDBJ whole genome shotgun (WGS) entry which is preliminary data.</text>
</comment>
<evidence type="ECO:0000256" key="4">
    <source>
        <dbReference type="PROSITE-ProRule" id="PRU00322"/>
    </source>
</evidence>
<sequence>MPRSPPHSATKGSRNESSESHGSSHRVKKHRSFSRSNRESDREHKRKHDRHSHRIRLDSSNESYTSRSSSRSSYGKRRSRAHGRHHDRRELRRSRSRERHHRYRKGHHDEHKSRERRDSSRHSRRIPEKHTSGGSNSIGRDAHLSSSTDAETSQNREGKDSILLSLVGDGKEASLGMLNNEFRELNYSRAYGIDVSNFSFAQDDILKVELPRENKQLSTYEKRQRIKEEIAKYPERFWKCKKCESMNYLSSYQCSRCQQLRNANR</sequence>
<keyword evidence="2 4" id="KW-0863">Zinc-finger</keyword>
<protein>
    <recommendedName>
        <fullName evidence="6">RanBP2-type domain-containing protein</fullName>
    </recommendedName>
</protein>
<dbReference type="InterPro" id="IPR001876">
    <property type="entry name" value="Znf_RanBP2"/>
</dbReference>
<dbReference type="EMBL" id="JAVEPI010000001">
    <property type="protein sequence ID" value="KAK1444395.1"/>
    <property type="molecule type" value="Genomic_DNA"/>
</dbReference>
<dbReference type="AlphaFoldDB" id="A0AAD8PFP7"/>
<keyword evidence="3" id="KW-0862">Zinc</keyword>
<evidence type="ECO:0000313" key="7">
    <source>
        <dbReference type="EMBL" id="KAK1444395.1"/>
    </source>
</evidence>
<accession>A0AAD8PFP7</accession>
<evidence type="ECO:0000259" key="6">
    <source>
        <dbReference type="PROSITE" id="PS50199"/>
    </source>
</evidence>
<feature type="compositionally biased region" description="Basic residues" evidence="5">
    <location>
        <begin position="74"/>
        <end position="106"/>
    </location>
</feature>
<feature type="compositionally biased region" description="Polar residues" evidence="5">
    <location>
        <begin position="132"/>
        <end position="153"/>
    </location>
</feature>
<keyword evidence="8" id="KW-1185">Reference proteome</keyword>
<feature type="compositionally biased region" description="Basic and acidic residues" evidence="5">
    <location>
        <begin position="107"/>
        <end position="131"/>
    </location>
</feature>
<feature type="compositionally biased region" description="Basic residues" evidence="5">
    <location>
        <begin position="44"/>
        <end position="54"/>
    </location>
</feature>
<evidence type="ECO:0000313" key="8">
    <source>
        <dbReference type="Proteomes" id="UP001230268"/>
    </source>
</evidence>
<dbReference type="PROSITE" id="PS01358">
    <property type="entry name" value="ZF_RANBP2_1"/>
    <property type="match status" value="1"/>
</dbReference>
<dbReference type="PROSITE" id="PS50199">
    <property type="entry name" value="ZF_RANBP2_2"/>
    <property type="match status" value="1"/>
</dbReference>
<name>A0AAD8PFP7_BABGI</name>
<evidence type="ECO:0000256" key="5">
    <source>
        <dbReference type="SAM" id="MobiDB-lite"/>
    </source>
</evidence>
<evidence type="ECO:0000256" key="2">
    <source>
        <dbReference type="ARBA" id="ARBA00022771"/>
    </source>
</evidence>
<dbReference type="SUPFAM" id="SSF90209">
    <property type="entry name" value="Ran binding protein zinc finger-like"/>
    <property type="match status" value="1"/>
</dbReference>
<dbReference type="GO" id="GO:0008270">
    <property type="term" value="F:zinc ion binding"/>
    <property type="evidence" value="ECO:0007669"/>
    <property type="project" value="UniProtKB-KW"/>
</dbReference>
<gene>
    <name evidence="7" type="ORF">BgAZ_103010</name>
</gene>
<keyword evidence="1" id="KW-0479">Metal-binding</keyword>
<evidence type="ECO:0000256" key="3">
    <source>
        <dbReference type="ARBA" id="ARBA00022833"/>
    </source>
</evidence>
<feature type="domain" description="RanBP2-type" evidence="6">
    <location>
        <begin position="234"/>
        <end position="263"/>
    </location>
</feature>
<feature type="compositionally biased region" description="Low complexity" evidence="5">
    <location>
        <begin position="60"/>
        <end position="73"/>
    </location>
</feature>
<feature type="region of interest" description="Disordered" evidence="5">
    <location>
        <begin position="1"/>
        <end position="157"/>
    </location>
</feature>
<proteinExistence type="predicted"/>
<feature type="compositionally biased region" description="Basic residues" evidence="5">
    <location>
        <begin position="23"/>
        <end position="33"/>
    </location>
</feature>
<evidence type="ECO:0000256" key="1">
    <source>
        <dbReference type="ARBA" id="ARBA00022723"/>
    </source>
</evidence>